<dbReference type="SUPFAM" id="SSF56112">
    <property type="entry name" value="Protein kinase-like (PK-like)"/>
    <property type="match status" value="1"/>
</dbReference>
<proteinExistence type="predicted"/>
<dbReference type="InterPro" id="IPR008271">
    <property type="entry name" value="Ser/Thr_kinase_AS"/>
</dbReference>
<sequence length="445" mass="50832">MSKETRVYRRRWSKSRLYQRSSSRWTRVVVICCLILGVFHWVSIFRTHRKALLDKFSPTIFTHLTTRDKDALASTSWRWDQLPADRVVETSSYSRSDIWASRHDWRPLGSGSEGEAFVYNGTVIKVYKTKRFPFRNCVPEARPELRWPTEITASLLLGGMVDDEDVGIDANFLPVTDYFLSPPTEYTPPRWHFLTPFLPSGNLVKLAAHLRRSEHAYSADDLDVLYRPSLERLLEALDQMHNQHELCHDDVKPDNIFLSGGKSLTEPGATLDATKKWILADLGNVREPGHAYHSSILWSRLNNNIPDCRVNDVSRLLKSYMVFLRTAVDDAAAFDVQFFSGHEPWARLYWSLVDAIDEKKFVSATSTQQLSKQFGPSQQQYEDTAAWNRDPPGVRNPVTRLLLSREQVVVQGVTNALKISAADSAARNWGMTLLFGVPVENCQSE</sequence>
<gene>
    <name evidence="1" type="ORF">FZEAL_1176</name>
</gene>
<keyword evidence="2" id="KW-1185">Reference proteome</keyword>
<dbReference type="OrthoDB" id="5337378at2759"/>
<evidence type="ECO:0000313" key="2">
    <source>
        <dbReference type="Proteomes" id="UP000635477"/>
    </source>
</evidence>
<evidence type="ECO:0000313" key="1">
    <source>
        <dbReference type="EMBL" id="KAF4983447.1"/>
    </source>
</evidence>
<dbReference type="GO" id="GO:0004672">
    <property type="term" value="F:protein kinase activity"/>
    <property type="evidence" value="ECO:0007669"/>
    <property type="project" value="InterPro"/>
</dbReference>
<protein>
    <recommendedName>
        <fullName evidence="3">Protein kinase domain-containing protein</fullName>
    </recommendedName>
</protein>
<dbReference type="AlphaFoldDB" id="A0A8H4UU60"/>
<name>A0A8H4UU60_9HYPO</name>
<dbReference type="Gene3D" id="1.10.510.10">
    <property type="entry name" value="Transferase(Phosphotransferase) domain 1"/>
    <property type="match status" value="1"/>
</dbReference>
<evidence type="ECO:0008006" key="3">
    <source>
        <dbReference type="Google" id="ProtNLM"/>
    </source>
</evidence>
<dbReference type="EMBL" id="JABEYC010000065">
    <property type="protein sequence ID" value="KAF4983447.1"/>
    <property type="molecule type" value="Genomic_DNA"/>
</dbReference>
<dbReference type="PROSITE" id="PS00108">
    <property type="entry name" value="PROTEIN_KINASE_ST"/>
    <property type="match status" value="1"/>
</dbReference>
<accession>A0A8H4UU60</accession>
<reference evidence="1" key="1">
    <citation type="journal article" date="2020" name="BMC Genomics">
        <title>Correction to: Identification and distribution of gene clusters required for synthesis of sphingolipid metabolism inhibitors in diverse species of the filamentous fungus Fusarium.</title>
        <authorList>
            <person name="Kim H.S."/>
            <person name="Lohmar J.M."/>
            <person name="Busman M."/>
            <person name="Brown D.W."/>
            <person name="Naumann T.A."/>
            <person name="Divon H.H."/>
            <person name="Lysoe E."/>
            <person name="Uhlig S."/>
            <person name="Proctor R.H."/>
        </authorList>
    </citation>
    <scope>NUCLEOTIDE SEQUENCE</scope>
    <source>
        <strain evidence="1">NRRL 22465</strain>
    </source>
</reference>
<organism evidence="1 2">
    <name type="scientific">Fusarium zealandicum</name>
    <dbReference type="NCBI Taxonomy" id="1053134"/>
    <lineage>
        <taxon>Eukaryota</taxon>
        <taxon>Fungi</taxon>
        <taxon>Dikarya</taxon>
        <taxon>Ascomycota</taxon>
        <taxon>Pezizomycotina</taxon>
        <taxon>Sordariomycetes</taxon>
        <taxon>Hypocreomycetidae</taxon>
        <taxon>Hypocreales</taxon>
        <taxon>Nectriaceae</taxon>
        <taxon>Fusarium</taxon>
        <taxon>Fusarium staphyleae species complex</taxon>
    </lineage>
</organism>
<dbReference type="InterPro" id="IPR011009">
    <property type="entry name" value="Kinase-like_dom_sf"/>
</dbReference>
<reference evidence="1" key="2">
    <citation type="submission" date="2020-05" db="EMBL/GenBank/DDBJ databases">
        <authorList>
            <person name="Kim H.-S."/>
            <person name="Proctor R.H."/>
            <person name="Brown D.W."/>
        </authorList>
    </citation>
    <scope>NUCLEOTIDE SEQUENCE</scope>
    <source>
        <strain evidence="1">NRRL 22465</strain>
    </source>
</reference>
<dbReference type="Proteomes" id="UP000635477">
    <property type="component" value="Unassembled WGS sequence"/>
</dbReference>
<comment type="caution">
    <text evidence="1">The sequence shown here is derived from an EMBL/GenBank/DDBJ whole genome shotgun (WGS) entry which is preliminary data.</text>
</comment>